<accession>A0A6P8IEH8</accession>
<dbReference type="GO" id="GO:0046872">
    <property type="term" value="F:metal ion binding"/>
    <property type="evidence" value="ECO:0007669"/>
    <property type="project" value="UniProtKB-KW"/>
</dbReference>
<dbReference type="FunCoup" id="A0A6P8IEH8">
    <property type="interactions" value="1023"/>
</dbReference>
<keyword evidence="14" id="KW-0915">Sodium</keyword>
<keyword evidence="16 20" id="KW-0472">Membrane</keyword>
<dbReference type="SMART" id="SM00237">
    <property type="entry name" value="Calx_beta"/>
    <property type="match status" value="2"/>
</dbReference>
<dbReference type="GeneID" id="116300535"/>
<feature type="transmembrane region" description="Helical" evidence="20">
    <location>
        <begin position="151"/>
        <end position="176"/>
    </location>
</feature>
<dbReference type="GO" id="GO:0098703">
    <property type="term" value="P:calcium ion import across plasma membrane"/>
    <property type="evidence" value="ECO:0007669"/>
    <property type="project" value="TreeGrafter"/>
</dbReference>
<dbReference type="Pfam" id="PF16494">
    <property type="entry name" value="Na_Ca_ex_C"/>
    <property type="match status" value="1"/>
</dbReference>
<keyword evidence="12" id="KW-0112">Calmodulin-binding</keyword>
<feature type="transmembrane region" description="Helical" evidence="20">
    <location>
        <begin position="62"/>
        <end position="80"/>
    </location>
</feature>
<evidence type="ECO:0000256" key="18">
    <source>
        <dbReference type="ARBA" id="ARBA00023201"/>
    </source>
</evidence>
<keyword evidence="23" id="KW-1185">Reference proteome</keyword>
<comment type="similarity">
    <text evidence="2">Belongs to the Ca(2+):cation antiporter (CaCA) (TC 2.A.19) family. SLC8 subfamily.</text>
</comment>
<keyword evidence="5" id="KW-1003">Cell membrane</keyword>
<comment type="catalytic activity">
    <reaction evidence="19">
        <text>Ca(2+)(in) + 3 Na(+)(out) = Ca(2+)(out) + 3 Na(+)(in)</text>
        <dbReference type="Rhea" id="RHEA:69955"/>
        <dbReference type="ChEBI" id="CHEBI:29101"/>
        <dbReference type="ChEBI" id="CHEBI:29108"/>
    </reaction>
</comment>
<keyword evidence="10" id="KW-0677">Repeat</keyword>
<feature type="signal peptide" evidence="21">
    <location>
        <begin position="1"/>
        <end position="29"/>
    </location>
</feature>
<feature type="transmembrane region" description="Helical" evidence="20">
    <location>
        <begin position="188"/>
        <end position="211"/>
    </location>
</feature>
<keyword evidence="13 20" id="KW-1133">Transmembrane helix</keyword>
<evidence type="ECO:0000256" key="9">
    <source>
        <dbReference type="ARBA" id="ARBA00022729"/>
    </source>
</evidence>
<dbReference type="FunFam" id="1.20.1420.30:FF:000001">
    <property type="entry name" value="sodium/calcium exchanger 1 isoform X1"/>
    <property type="match status" value="1"/>
</dbReference>
<dbReference type="PANTHER" id="PTHR11878:SF65">
    <property type="entry name" value="NA_CA-EXCHANGE PROTEIN, ISOFORM G"/>
    <property type="match status" value="1"/>
</dbReference>
<keyword evidence="6" id="KW-0109">Calcium transport</keyword>
<dbReference type="InterPro" id="IPR003644">
    <property type="entry name" value="Calx_beta"/>
</dbReference>
<dbReference type="GO" id="GO:0005432">
    <property type="term" value="F:calcium:sodium antiporter activity"/>
    <property type="evidence" value="ECO:0007669"/>
    <property type="project" value="InterPro"/>
</dbReference>
<dbReference type="InterPro" id="IPR032452">
    <property type="entry name" value="Na_Ca_Ex_C-exten"/>
</dbReference>
<evidence type="ECO:0000256" key="20">
    <source>
        <dbReference type="SAM" id="Phobius"/>
    </source>
</evidence>
<evidence type="ECO:0000256" key="6">
    <source>
        <dbReference type="ARBA" id="ARBA00022568"/>
    </source>
</evidence>
<proteinExistence type="inferred from homology"/>
<dbReference type="GO" id="GO:0007154">
    <property type="term" value="P:cell communication"/>
    <property type="evidence" value="ECO:0007669"/>
    <property type="project" value="InterPro"/>
</dbReference>
<feature type="transmembrane region" description="Helical" evidence="20">
    <location>
        <begin position="745"/>
        <end position="765"/>
    </location>
</feature>
<evidence type="ECO:0000256" key="11">
    <source>
        <dbReference type="ARBA" id="ARBA00022837"/>
    </source>
</evidence>
<evidence type="ECO:0000256" key="2">
    <source>
        <dbReference type="ARBA" id="ARBA00007489"/>
    </source>
</evidence>
<feature type="transmembrane region" description="Helical" evidence="20">
    <location>
        <begin position="217"/>
        <end position="237"/>
    </location>
</feature>
<keyword evidence="8" id="KW-0479">Metal-binding</keyword>
<dbReference type="PRINTS" id="PR01259">
    <property type="entry name" value="NACAEXCHNGR"/>
</dbReference>
<feature type="transmembrane region" description="Helical" evidence="20">
    <location>
        <begin position="854"/>
        <end position="874"/>
    </location>
</feature>
<dbReference type="NCBIfam" id="TIGR00845">
    <property type="entry name" value="caca"/>
    <property type="match status" value="1"/>
</dbReference>
<feature type="domain" description="Calx-beta" evidence="22">
    <location>
        <begin position="523"/>
        <end position="623"/>
    </location>
</feature>
<keyword evidence="9 21" id="KW-0732">Signal</keyword>
<dbReference type="GO" id="GO:0030424">
    <property type="term" value="C:axon"/>
    <property type="evidence" value="ECO:0007669"/>
    <property type="project" value="TreeGrafter"/>
</dbReference>
<evidence type="ECO:0000256" key="1">
    <source>
        <dbReference type="ARBA" id="ARBA00004651"/>
    </source>
</evidence>
<feature type="transmembrane region" description="Helical" evidence="20">
    <location>
        <begin position="823"/>
        <end position="842"/>
    </location>
</feature>
<dbReference type="RefSeq" id="XP_031565277.1">
    <property type="nucleotide sequence ID" value="XM_031709417.1"/>
</dbReference>
<keyword evidence="3" id="KW-0813">Transport</keyword>
<dbReference type="OrthoDB" id="418484at2759"/>
<evidence type="ECO:0000259" key="22">
    <source>
        <dbReference type="SMART" id="SM00237"/>
    </source>
</evidence>
<keyword evidence="17" id="KW-0325">Glycoprotein</keyword>
<evidence type="ECO:0000313" key="24">
    <source>
        <dbReference type="RefSeq" id="XP_031565277.1"/>
    </source>
</evidence>
<name>A0A6P8IEH8_ACTTE</name>
<dbReference type="GO" id="GO:0098794">
    <property type="term" value="C:postsynapse"/>
    <property type="evidence" value="ECO:0007669"/>
    <property type="project" value="TreeGrafter"/>
</dbReference>
<dbReference type="GO" id="GO:0042383">
    <property type="term" value="C:sarcolemma"/>
    <property type="evidence" value="ECO:0007669"/>
    <property type="project" value="TreeGrafter"/>
</dbReference>
<dbReference type="PANTHER" id="PTHR11878">
    <property type="entry name" value="SODIUM/CALCIUM EXCHANGER"/>
    <property type="match status" value="1"/>
</dbReference>
<dbReference type="Gene3D" id="1.20.1420.30">
    <property type="entry name" value="NCX, central ion-binding region"/>
    <property type="match status" value="2"/>
</dbReference>
<keyword evidence="7 20" id="KW-0812">Transmembrane</keyword>
<dbReference type="InParanoid" id="A0A6P8IEH8"/>
<dbReference type="InterPro" id="IPR051171">
    <property type="entry name" value="CaCA"/>
</dbReference>
<feature type="transmembrane region" description="Helical" evidence="20">
    <location>
        <begin position="895"/>
        <end position="914"/>
    </location>
</feature>
<dbReference type="GO" id="GO:0005516">
    <property type="term" value="F:calmodulin binding"/>
    <property type="evidence" value="ECO:0007669"/>
    <property type="project" value="UniProtKB-KW"/>
</dbReference>
<evidence type="ECO:0000256" key="10">
    <source>
        <dbReference type="ARBA" id="ARBA00022737"/>
    </source>
</evidence>
<dbReference type="FunFam" id="1.20.1420.30:FF:000003">
    <property type="entry name" value="sodium/calcium exchanger 1 isoform X1"/>
    <property type="match status" value="1"/>
</dbReference>
<feature type="domain" description="Calx-beta" evidence="22">
    <location>
        <begin position="394"/>
        <end position="494"/>
    </location>
</feature>
<dbReference type="SUPFAM" id="SSF141072">
    <property type="entry name" value="CalX-like"/>
    <property type="match status" value="2"/>
</dbReference>
<dbReference type="Pfam" id="PF03160">
    <property type="entry name" value="Calx-beta"/>
    <property type="match status" value="2"/>
</dbReference>
<dbReference type="InterPro" id="IPR004836">
    <property type="entry name" value="Na_Ca_Ex"/>
</dbReference>
<evidence type="ECO:0000256" key="19">
    <source>
        <dbReference type="ARBA" id="ARBA00033667"/>
    </source>
</evidence>
<keyword evidence="18" id="KW-0739">Sodium transport</keyword>
<evidence type="ECO:0000256" key="14">
    <source>
        <dbReference type="ARBA" id="ARBA00023053"/>
    </source>
</evidence>
<reference evidence="24" key="1">
    <citation type="submission" date="2025-08" db="UniProtKB">
        <authorList>
            <consortium name="RefSeq"/>
        </authorList>
    </citation>
    <scope>IDENTIFICATION</scope>
    <source>
        <tissue evidence="24">Tentacle</tissue>
    </source>
</reference>
<evidence type="ECO:0000256" key="16">
    <source>
        <dbReference type="ARBA" id="ARBA00023136"/>
    </source>
</evidence>
<dbReference type="Gene3D" id="2.60.40.2030">
    <property type="match status" value="2"/>
</dbReference>
<gene>
    <name evidence="24" type="primary">LOC116300535</name>
</gene>
<dbReference type="InterPro" id="IPR044880">
    <property type="entry name" value="NCX_ion-bd_dom_sf"/>
</dbReference>
<evidence type="ECO:0000256" key="4">
    <source>
        <dbReference type="ARBA" id="ARBA00022449"/>
    </source>
</evidence>
<evidence type="ECO:0000256" key="5">
    <source>
        <dbReference type="ARBA" id="ARBA00022475"/>
    </source>
</evidence>
<dbReference type="Proteomes" id="UP000515163">
    <property type="component" value="Unplaced"/>
</dbReference>
<evidence type="ECO:0000256" key="15">
    <source>
        <dbReference type="ARBA" id="ARBA00023065"/>
    </source>
</evidence>
<protein>
    <submittedName>
        <fullName evidence="24">Sodium/calcium exchanger 1-like</fullName>
    </submittedName>
</protein>
<evidence type="ECO:0000256" key="12">
    <source>
        <dbReference type="ARBA" id="ARBA00022860"/>
    </source>
</evidence>
<dbReference type="AlphaFoldDB" id="A0A6P8IEH8"/>
<organism evidence="23 24">
    <name type="scientific">Actinia tenebrosa</name>
    <name type="common">Australian red waratah sea anemone</name>
    <dbReference type="NCBI Taxonomy" id="6105"/>
    <lineage>
        <taxon>Eukaryota</taxon>
        <taxon>Metazoa</taxon>
        <taxon>Cnidaria</taxon>
        <taxon>Anthozoa</taxon>
        <taxon>Hexacorallia</taxon>
        <taxon>Actiniaria</taxon>
        <taxon>Actiniidae</taxon>
        <taxon>Actinia</taxon>
    </lineage>
</organism>
<evidence type="ECO:0000256" key="3">
    <source>
        <dbReference type="ARBA" id="ARBA00022448"/>
    </source>
</evidence>
<comment type="subcellular location">
    <subcellularLocation>
        <location evidence="1">Cell membrane</location>
        <topology evidence="1">Multi-pass membrane protein</topology>
    </subcellularLocation>
</comment>
<evidence type="ECO:0000256" key="17">
    <source>
        <dbReference type="ARBA" id="ARBA00023180"/>
    </source>
</evidence>
<evidence type="ECO:0000313" key="23">
    <source>
        <dbReference type="Proteomes" id="UP000515163"/>
    </source>
</evidence>
<sequence length="921" mass="101950">MMFNLKVLSIRLGFLCILWLGFFQETVFAAVEECAVKTECKPGVILPVWKGDPSTGARIGRAFVYLLSLLFFFLGVSIISDRFMSSIEIITSKEKEIKVKDKVNGKERVVTVKIWNETVSNLTLMALGSSAPEILLSVIEICGNQFEAGELGPSTIVGSAAFNLFVIISVCIYVIPDGEVRRIKHLRVFAITAATSVFAYIWLYLILAVISKGVVEVWEGVLTLAFFPLLVGFAYIADRKLLFYRALRGKKRKQKRGGVSVIQTGDFDVIGVQFKKDGYTDGAIPETDDRAYALTELGGPADLEDEFSLHDLTEERREKAIHVLREIRQKYPDADHETVERLLEQENLRLQPKSRAYYRIEATRKMVGSGNMIKMKHDKLEKASSSVADAKLEIQDIEYDDPSVVKVYFDPDEYEVKENCGSVYMTITRAGGDINNTVFVDFRTEDGTAKAGDDYDKTEGTVCFRPGETQKTISVVIIDDDIFEEDEHFTVSLGNVRIAGPDGDLMRNTYRGPPGKIIRGGKAIIVILDDDYPGMFTFEEESVSVPEANKIVKIRVNRNTGARGTVRIPYHTEEGTAKGGGEDYEDAVGELEFLNDETHKFIEIGIIDDEDYEKKENFFVILGEPQLVRDEDDPRPLSDDYDPEKERIEELGKPRLGEISKIEVVIIESKEFRNTVDKLLAKANLALVVGTSSWREQFKDALTVGGSGENESEEPSPPSFGDYMMHFLTVFWKLLFACVPPTDIWGGWACFVVSIIMIGVLTAFIGDLASHFGCTISLSDSVVAITFVALGTSLPDTFASKVAAINDETADSSVGNVTGSNSVNVFLGIGLAWSVAAIYHAANGREFKVDGGSLGFSVMLFCIAALVAITIMMIRRNKKIGGELGGPRNHKIASSILLASLWVIYILLSSLQSYCHINPGF</sequence>
<dbReference type="InterPro" id="IPR038081">
    <property type="entry name" value="CalX-like_sf"/>
</dbReference>
<keyword evidence="15" id="KW-0406">Ion transport</keyword>
<dbReference type="InterPro" id="IPR004837">
    <property type="entry name" value="NaCa_Exmemb"/>
</dbReference>
<evidence type="ECO:0000256" key="7">
    <source>
        <dbReference type="ARBA" id="ARBA00022692"/>
    </source>
</evidence>
<dbReference type="Pfam" id="PF01699">
    <property type="entry name" value="Na_Ca_ex"/>
    <property type="match status" value="2"/>
</dbReference>
<feature type="transmembrane region" description="Helical" evidence="20">
    <location>
        <begin position="122"/>
        <end position="139"/>
    </location>
</feature>
<keyword evidence="11" id="KW-0106">Calcium</keyword>
<keyword evidence="4" id="KW-0050">Antiport</keyword>
<feature type="chain" id="PRO_5028410276" evidence="21">
    <location>
        <begin position="30"/>
        <end position="921"/>
    </location>
</feature>
<evidence type="ECO:0000256" key="21">
    <source>
        <dbReference type="SAM" id="SignalP"/>
    </source>
</evidence>
<evidence type="ECO:0000256" key="13">
    <source>
        <dbReference type="ARBA" id="ARBA00022989"/>
    </source>
</evidence>
<dbReference type="KEGG" id="aten:116300535"/>
<evidence type="ECO:0000256" key="8">
    <source>
        <dbReference type="ARBA" id="ARBA00022723"/>
    </source>
</evidence>